<evidence type="ECO:0000256" key="1">
    <source>
        <dbReference type="SAM" id="SignalP"/>
    </source>
</evidence>
<evidence type="ECO:0000313" key="3">
    <source>
        <dbReference type="Proteomes" id="UP000322667"/>
    </source>
</evidence>
<proteinExistence type="predicted"/>
<feature type="signal peptide" evidence="1">
    <location>
        <begin position="1"/>
        <end position="21"/>
    </location>
</feature>
<accession>A0A5D2MIP5</accession>
<keyword evidence="1" id="KW-0732">Signal</keyword>
<dbReference type="AlphaFoldDB" id="A0A5D2MIP5"/>
<reference evidence="2 3" key="1">
    <citation type="submission" date="2019-07" db="EMBL/GenBank/DDBJ databases">
        <title>WGS assembly of Gossypium tomentosum.</title>
        <authorList>
            <person name="Chen Z.J."/>
            <person name="Sreedasyam A."/>
            <person name="Ando A."/>
            <person name="Song Q."/>
            <person name="De L."/>
            <person name="Hulse-Kemp A."/>
            <person name="Ding M."/>
            <person name="Ye W."/>
            <person name="Kirkbride R."/>
            <person name="Jenkins J."/>
            <person name="Plott C."/>
            <person name="Lovell J."/>
            <person name="Lin Y.-M."/>
            <person name="Vaughn R."/>
            <person name="Liu B."/>
            <person name="Li W."/>
            <person name="Simpson S."/>
            <person name="Scheffler B."/>
            <person name="Saski C."/>
            <person name="Grover C."/>
            <person name="Hu G."/>
            <person name="Conover J."/>
            <person name="Carlson J."/>
            <person name="Shu S."/>
            <person name="Boston L."/>
            <person name="Williams M."/>
            <person name="Peterson D."/>
            <person name="Mcgee K."/>
            <person name="Jones D."/>
            <person name="Wendel J."/>
            <person name="Stelly D."/>
            <person name="Grimwood J."/>
            <person name="Schmutz J."/>
        </authorList>
    </citation>
    <scope>NUCLEOTIDE SEQUENCE [LARGE SCALE GENOMIC DNA]</scope>
    <source>
        <strain evidence="2">7179.01</strain>
    </source>
</reference>
<dbReference type="Proteomes" id="UP000322667">
    <property type="component" value="Chromosome A13"/>
</dbReference>
<gene>
    <name evidence="2" type="ORF">ES332_A13G106800v1</name>
</gene>
<organism evidence="2 3">
    <name type="scientific">Gossypium tomentosum</name>
    <name type="common">Hawaiian cotton</name>
    <name type="synonym">Gossypium sandvicense</name>
    <dbReference type="NCBI Taxonomy" id="34277"/>
    <lineage>
        <taxon>Eukaryota</taxon>
        <taxon>Viridiplantae</taxon>
        <taxon>Streptophyta</taxon>
        <taxon>Embryophyta</taxon>
        <taxon>Tracheophyta</taxon>
        <taxon>Spermatophyta</taxon>
        <taxon>Magnoliopsida</taxon>
        <taxon>eudicotyledons</taxon>
        <taxon>Gunneridae</taxon>
        <taxon>Pentapetalae</taxon>
        <taxon>rosids</taxon>
        <taxon>malvids</taxon>
        <taxon>Malvales</taxon>
        <taxon>Malvaceae</taxon>
        <taxon>Malvoideae</taxon>
        <taxon>Gossypium</taxon>
    </lineage>
</organism>
<evidence type="ECO:0000313" key="2">
    <source>
        <dbReference type="EMBL" id="TYH91276.1"/>
    </source>
</evidence>
<keyword evidence="3" id="KW-1185">Reference proteome</keyword>
<protein>
    <submittedName>
        <fullName evidence="2">Uncharacterized protein</fullName>
    </submittedName>
</protein>
<name>A0A5D2MIP5_GOSTO</name>
<feature type="chain" id="PRO_5022703065" evidence="1">
    <location>
        <begin position="22"/>
        <end position="154"/>
    </location>
</feature>
<sequence>MCLRPLLCSMPILFLLWHLSPILIPLRKPFFQLSFSSSKDHPLALKVTRRIHTLASFLHRTLTTVAWDKNHFLIFFPRHLPLRPMLSRRRNFGVGRTWNVGMPKIRIEIAICRFAAVQKLGTSVFLFPISLSSRIAYSISVLKLALTYSWLGSR</sequence>
<dbReference type="EMBL" id="CM017622">
    <property type="protein sequence ID" value="TYH91276.1"/>
    <property type="molecule type" value="Genomic_DNA"/>
</dbReference>